<dbReference type="SUPFAM" id="SSF55961">
    <property type="entry name" value="Bet v1-like"/>
    <property type="match status" value="2"/>
</dbReference>
<dbReference type="Gene3D" id="3.30.530.20">
    <property type="match status" value="2"/>
</dbReference>
<evidence type="ECO:0000313" key="3">
    <source>
        <dbReference type="Proteomes" id="UP001165060"/>
    </source>
</evidence>
<dbReference type="Proteomes" id="UP001165060">
    <property type="component" value="Unassembled WGS sequence"/>
</dbReference>
<sequence length="892" mass="99455">MDELEVDADLSEDLVHLTDDDLDAKELRSKALQIKRDRSPCTPDEQAVVAAVESTIGSLPSSAFKELASPDPDVLMSLGFVEGSKIGVCRAETTVDAAAEECVAHNILKETRAAMKRFSSLGGRETTVIPLTDHSFLYQTLVDHGIPGFVPREYVSHVVWERQREDTYVIAYKPYIGEEFPIRPKFVRATGSLLLRLKRLPPLHGYAQTQLELTKQGDLRGVVPAVLINRLAVTQLGYAVEVKNSFDKSREIDDRTWSSTPRADELDERDKNVEAERMERALQGYTEDEKLQLAEVAAKFSEEQLPAGSFTTLKSAGDWRVEKKLAVAEGSRIACVQGTAIMDADCYQCAAYQVLRMSRAMVKSHKGWAEGGGQELNATELNGHSFIYQITIDHKIPGFAIRDEELKIVEEGLALFEMFEGEKGKVVKLPGSLATAKVSRKKGDNHAYGWATTTVRASAVQVLAFAWDVMSRNEAKEDDLERVIDERPSNHNFVGYSKKRLPRPLNNRDFVSRFIWKAQGTGHVLVQSPTSTVARPLLKDTVRAKYLGAMRIVKINDSETRLEYVCRPDAGGSVPAFIANSLMTRFVSYPTEIQEYFQKVRPLSNWDAKDGRAVGEVLLTKLDAESKKVRPTHLSWEEARMRFLFAHYEGLREAGERWEWLETMLARVVKNKLRPPASVSTRLVDLARADAKAIGAGLATSLVSNATSDAAVAEWIAKYPALTQFDQQRAWFRPMMNVVGKRLLSKSKLGAKFRLYSGAGMSMFDLYSDVQMIALYLSSEETVGYGYALLGMVLFGLTGQLQVIWFQTKGGPRFSFLKGTLMVVTGTKVGFDAHRVAKGEEKKDYGLLSPDQELFVTKLQEMMSESIPGCVMQLYVIILLLRNGGEIKTVAL</sequence>
<name>A0ABQ6MNY6_9STRA</name>
<organism evidence="2 3">
    <name type="scientific">Tetraparma gracilis</name>
    <dbReference type="NCBI Taxonomy" id="2962635"/>
    <lineage>
        <taxon>Eukaryota</taxon>
        <taxon>Sar</taxon>
        <taxon>Stramenopiles</taxon>
        <taxon>Ochrophyta</taxon>
        <taxon>Bolidophyceae</taxon>
        <taxon>Parmales</taxon>
        <taxon>Triparmaceae</taxon>
        <taxon>Tetraparma</taxon>
    </lineage>
</organism>
<feature type="domain" description="START" evidence="1">
    <location>
        <begin position="487"/>
        <end position="583"/>
    </location>
</feature>
<evidence type="ECO:0000313" key="2">
    <source>
        <dbReference type="EMBL" id="GMI29328.1"/>
    </source>
</evidence>
<protein>
    <recommendedName>
        <fullName evidence="1">START domain-containing protein</fullName>
    </recommendedName>
</protein>
<comment type="caution">
    <text evidence="2">The sequence shown here is derived from an EMBL/GenBank/DDBJ whole genome shotgun (WGS) entry which is preliminary data.</text>
</comment>
<dbReference type="PANTHER" id="PTHR19308:SF51">
    <property type="entry name" value="START DOMAIN-CONTAINING PROTEIN"/>
    <property type="match status" value="1"/>
</dbReference>
<dbReference type="EMBL" id="BRYB01000394">
    <property type="protein sequence ID" value="GMI29328.1"/>
    <property type="molecule type" value="Genomic_DNA"/>
</dbReference>
<dbReference type="InterPro" id="IPR023393">
    <property type="entry name" value="START-like_dom_sf"/>
</dbReference>
<dbReference type="InterPro" id="IPR051213">
    <property type="entry name" value="START_lipid_transfer"/>
</dbReference>
<accession>A0ABQ6MNY6</accession>
<dbReference type="CDD" id="cd00177">
    <property type="entry name" value="START"/>
    <property type="match status" value="1"/>
</dbReference>
<keyword evidence="3" id="KW-1185">Reference proteome</keyword>
<reference evidence="2 3" key="1">
    <citation type="journal article" date="2023" name="Commun. Biol.">
        <title>Genome analysis of Parmales, the sister group of diatoms, reveals the evolutionary specialization of diatoms from phago-mixotrophs to photoautotrophs.</title>
        <authorList>
            <person name="Ban H."/>
            <person name="Sato S."/>
            <person name="Yoshikawa S."/>
            <person name="Yamada K."/>
            <person name="Nakamura Y."/>
            <person name="Ichinomiya M."/>
            <person name="Sato N."/>
            <person name="Blanc-Mathieu R."/>
            <person name="Endo H."/>
            <person name="Kuwata A."/>
            <person name="Ogata H."/>
        </authorList>
    </citation>
    <scope>NUCLEOTIDE SEQUENCE [LARGE SCALE GENOMIC DNA]</scope>
</reference>
<feature type="non-terminal residue" evidence="2">
    <location>
        <position position="892"/>
    </location>
</feature>
<proteinExistence type="predicted"/>
<dbReference type="PANTHER" id="PTHR19308">
    <property type="entry name" value="PHOSPHATIDYLCHOLINE TRANSFER PROTEIN"/>
    <property type="match status" value="1"/>
</dbReference>
<gene>
    <name evidence="2" type="ORF">TeGR_g216</name>
</gene>
<dbReference type="Pfam" id="PF01852">
    <property type="entry name" value="START"/>
    <property type="match status" value="1"/>
</dbReference>
<evidence type="ECO:0000259" key="1">
    <source>
        <dbReference type="Pfam" id="PF01852"/>
    </source>
</evidence>
<dbReference type="InterPro" id="IPR002913">
    <property type="entry name" value="START_lipid-bd_dom"/>
</dbReference>